<keyword evidence="3" id="KW-0732">Signal</keyword>
<dbReference type="GeneID" id="17289419"/>
<proteinExistence type="predicted"/>
<feature type="chain" id="PRO_5008769721" evidence="3">
    <location>
        <begin position="24"/>
        <end position="165"/>
    </location>
</feature>
<keyword evidence="1" id="KW-0175">Coiled coil</keyword>
<feature type="signal peptide" evidence="3">
    <location>
        <begin position="1"/>
        <end position="23"/>
    </location>
</feature>
<evidence type="ECO:0000256" key="1">
    <source>
        <dbReference type="SAM" id="Coils"/>
    </source>
</evidence>
<reference evidence="6" key="2">
    <citation type="submission" date="2012-11" db="EMBL/GenBank/DDBJ databases">
        <authorList>
            <person name="Kuo A."/>
            <person name="Curtis B.A."/>
            <person name="Tanifuji G."/>
            <person name="Burki F."/>
            <person name="Gruber A."/>
            <person name="Irimia M."/>
            <person name="Maruyama S."/>
            <person name="Arias M.C."/>
            <person name="Ball S.G."/>
            <person name="Gile G.H."/>
            <person name="Hirakawa Y."/>
            <person name="Hopkins J.F."/>
            <person name="Rensing S.A."/>
            <person name="Schmutz J."/>
            <person name="Symeonidi A."/>
            <person name="Elias M."/>
            <person name="Eveleigh R.J."/>
            <person name="Herman E.K."/>
            <person name="Klute M.J."/>
            <person name="Nakayama T."/>
            <person name="Obornik M."/>
            <person name="Reyes-Prieto A."/>
            <person name="Armbrust E.V."/>
            <person name="Aves S.J."/>
            <person name="Beiko R.G."/>
            <person name="Coutinho P."/>
            <person name="Dacks J.B."/>
            <person name="Durnford D.G."/>
            <person name="Fast N.M."/>
            <person name="Green B.R."/>
            <person name="Grisdale C."/>
            <person name="Hempe F."/>
            <person name="Henrissat B."/>
            <person name="Hoppner M.P."/>
            <person name="Ishida K.-I."/>
            <person name="Kim E."/>
            <person name="Koreny L."/>
            <person name="Kroth P.G."/>
            <person name="Liu Y."/>
            <person name="Malik S.-B."/>
            <person name="Maier U.G."/>
            <person name="McRose D."/>
            <person name="Mock T."/>
            <person name="Neilson J.A."/>
            <person name="Onodera N.T."/>
            <person name="Poole A.M."/>
            <person name="Pritham E.J."/>
            <person name="Richards T.A."/>
            <person name="Rocap G."/>
            <person name="Roy S.W."/>
            <person name="Sarai C."/>
            <person name="Schaack S."/>
            <person name="Shirato S."/>
            <person name="Slamovits C.H."/>
            <person name="Spencer D.F."/>
            <person name="Suzuki S."/>
            <person name="Worden A.Z."/>
            <person name="Zauner S."/>
            <person name="Barry K."/>
            <person name="Bell C."/>
            <person name="Bharti A.K."/>
            <person name="Crow J.A."/>
            <person name="Grimwood J."/>
            <person name="Kramer R."/>
            <person name="Lindquist E."/>
            <person name="Lucas S."/>
            <person name="Salamov A."/>
            <person name="McFadden G.I."/>
            <person name="Lane C.E."/>
            <person name="Keeling P.J."/>
            <person name="Gray M.W."/>
            <person name="Grigoriev I.V."/>
            <person name="Archibald J.M."/>
        </authorList>
    </citation>
    <scope>NUCLEOTIDE SEQUENCE</scope>
    <source>
        <strain evidence="6">CCMP2712</strain>
    </source>
</reference>
<feature type="region of interest" description="Disordered" evidence="2">
    <location>
        <begin position="48"/>
        <end position="86"/>
    </location>
</feature>
<evidence type="ECO:0000256" key="2">
    <source>
        <dbReference type="SAM" id="MobiDB-lite"/>
    </source>
</evidence>
<feature type="coiled-coil region" evidence="1">
    <location>
        <begin position="96"/>
        <end position="123"/>
    </location>
</feature>
<name>L1I8U1_GUITC</name>
<reference evidence="4 6" key="1">
    <citation type="journal article" date="2012" name="Nature">
        <title>Algal genomes reveal evolutionary mosaicism and the fate of nucleomorphs.</title>
        <authorList>
            <consortium name="DOE Joint Genome Institute"/>
            <person name="Curtis B.A."/>
            <person name="Tanifuji G."/>
            <person name="Burki F."/>
            <person name="Gruber A."/>
            <person name="Irimia M."/>
            <person name="Maruyama S."/>
            <person name="Arias M.C."/>
            <person name="Ball S.G."/>
            <person name="Gile G.H."/>
            <person name="Hirakawa Y."/>
            <person name="Hopkins J.F."/>
            <person name="Kuo A."/>
            <person name="Rensing S.A."/>
            <person name="Schmutz J."/>
            <person name="Symeonidi A."/>
            <person name="Elias M."/>
            <person name="Eveleigh R.J."/>
            <person name="Herman E.K."/>
            <person name="Klute M.J."/>
            <person name="Nakayama T."/>
            <person name="Obornik M."/>
            <person name="Reyes-Prieto A."/>
            <person name="Armbrust E.V."/>
            <person name="Aves S.J."/>
            <person name="Beiko R.G."/>
            <person name="Coutinho P."/>
            <person name="Dacks J.B."/>
            <person name="Durnford D.G."/>
            <person name="Fast N.M."/>
            <person name="Green B.R."/>
            <person name="Grisdale C.J."/>
            <person name="Hempel F."/>
            <person name="Henrissat B."/>
            <person name="Hoppner M.P."/>
            <person name="Ishida K."/>
            <person name="Kim E."/>
            <person name="Koreny L."/>
            <person name="Kroth P.G."/>
            <person name="Liu Y."/>
            <person name="Malik S.B."/>
            <person name="Maier U.G."/>
            <person name="McRose D."/>
            <person name="Mock T."/>
            <person name="Neilson J.A."/>
            <person name="Onodera N.T."/>
            <person name="Poole A.M."/>
            <person name="Pritham E.J."/>
            <person name="Richards T.A."/>
            <person name="Rocap G."/>
            <person name="Roy S.W."/>
            <person name="Sarai C."/>
            <person name="Schaack S."/>
            <person name="Shirato S."/>
            <person name="Slamovits C.H."/>
            <person name="Spencer D.F."/>
            <person name="Suzuki S."/>
            <person name="Worden A.Z."/>
            <person name="Zauner S."/>
            <person name="Barry K."/>
            <person name="Bell C."/>
            <person name="Bharti A.K."/>
            <person name="Crow J.A."/>
            <person name="Grimwood J."/>
            <person name="Kramer R."/>
            <person name="Lindquist E."/>
            <person name="Lucas S."/>
            <person name="Salamov A."/>
            <person name="McFadden G.I."/>
            <person name="Lane C.E."/>
            <person name="Keeling P.J."/>
            <person name="Gray M.W."/>
            <person name="Grigoriev I.V."/>
            <person name="Archibald J.M."/>
        </authorList>
    </citation>
    <scope>NUCLEOTIDE SEQUENCE</scope>
    <source>
        <strain evidence="4 6">CCMP2712</strain>
    </source>
</reference>
<sequence length="165" mass="18786">MAAATLLALLAHMLLVAREATHGTVSLEPRGSHLCLASSLTATVNMMPPLAKLRGGRPSDDGRPSDQRKKIRTSKDEQEKAELRAQEKPLKAELEIERQRLELKQIRARIMASKDEEEKAELRAQVTRREDYLRRLILLSLGHVDDPLYLFYDESKQSRDLLDFV</sequence>
<dbReference type="EMBL" id="JH993176">
    <property type="protein sequence ID" value="EKX32686.1"/>
    <property type="molecule type" value="Genomic_DNA"/>
</dbReference>
<gene>
    <name evidence="4" type="ORF">GUITHDRAFT_148437</name>
</gene>
<dbReference type="Proteomes" id="UP000011087">
    <property type="component" value="Unassembled WGS sequence"/>
</dbReference>
<dbReference type="KEGG" id="gtt:GUITHDRAFT_148437"/>
<dbReference type="PaxDb" id="55529-EKX32686"/>
<evidence type="ECO:0000313" key="6">
    <source>
        <dbReference type="Proteomes" id="UP000011087"/>
    </source>
</evidence>
<organism evidence="4">
    <name type="scientific">Guillardia theta (strain CCMP2712)</name>
    <name type="common">Cryptophyte</name>
    <dbReference type="NCBI Taxonomy" id="905079"/>
    <lineage>
        <taxon>Eukaryota</taxon>
        <taxon>Cryptophyceae</taxon>
        <taxon>Pyrenomonadales</taxon>
        <taxon>Geminigeraceae</taxon>
        <taxon>Guillardia</taxon>
    </lineage>
</organism>
<accession>L1I8U1</accession>
<evidence type="ECO:0000313" key="5">
    <source>
        <dbReference type="EnsemblProtists" id="EKX32686"/>
    </source>
</evidence>
<dbReference type="AlphaFoldDB" id="L1I8U1"/>
<protein>
    <submittedName>
        <fullName evidence="4 5">Uncharacterized protein</fullName>
    </submittedName>
</protein>
<feature type="compositionally biased region" description="Basic and acidic residues" evidence="2">
    <location>
        <begin position="57"/>
        <end position="86"/>
    </location>
</feature>
<keyword evidence="6" id="KW-1185">Reference proteome</keyword>
<dbReference type="RefSeq" id="XP_005819666.1">
    <property type="nucleotide sequence ID" value="XM_005819609.1"/>
</dbReference>
<evidence type="ECO:0000313" key="4">
    <source>
        <dbReference type="EMBL" id="EKX32686.1"/>
    </source>
</evidence>
<dbReference type="EnsemblProtists" id="EKX32686">
    <property type="protein sequence ID" value="EKX32686"/>
    <property type="gene ID" value="GUITHDRAFT_148437"/>
</dbReference>
<evidence type="ECO:0000256" key="3">
    <source>
        <dbReference type="SAM" id="SignalP"/>
    </source>
</evidence>
<dbReference type="HOGENOM" id="CLU_1392524_0_0_1"/>
<reference evidence="5" key="3">
    <citation type="submission" date="2016-03" db="UniProtKB">
        <authorList>
            <consortium name="EnsemblProtists"/>
        </authorList>
    </citation>
    <scope>IDENTIFICATION</scope>
</reference>